<protein>
    <submittedName>
        <fullName evidence="2">Uncharacterized protein</fullName>
    </submittedName>
</protein>
<proteinExistence type="predicted"/>
<reference evidence="2" key="1">
    <citation type="journal article" name="BMC Genomics">
        <title>Long-read sequencing and de novo genome assembly of marine medaka (Oryzias melastigma).</title>
        <authorList>
            <person name="Liang P."/>
            <person name="Saqib H.S.A."/>
            <person name="Ni X."/>
            <person name="Shen Y."/>
        </authorList>
    </citation>
    <scope>NUCLEOTIDE SEQUENCE</scope>
    <source>
        <strain evidence="2">Bigg-433</strain>
    </source>
</reference>
<gene>
    <name evidence="2" type="ORF">FQA47_024222</name>
</gene>
<evidence type="ECO:0000256" key="1">
    <source>
        <dbReference type="SAM" id="MobiDB-lite"/>
    </source>
</evidence>
<feature type="region of interest" description="Disordered" evidence="1">
    <location>
        <begin position="70"/>
        <end position="110"/>
    </location>
</feature>
<accession>A0A834BVH2</accession>
<name>A0A834BVH2_ORYME</name>
<comment type="caution">
    <text evidence="2">The sequence shown here is derived from an EMBL/GenBank/DDBJ whole genome shotgun (WGS) entry which is preliminary data.</text>
</comment>
<evidence type="ECO:0000313" key="2">
    <source>
        <dbReference type="EMBL" id="KAF6718159.1"/>
    </source>
</evidence>
<dbReference type="AlphaFoldDB" id="A0A834BVH2"/>
<feature type="region of interest" description="Disordered" evidence="1">
    <location>
        <begin position="147"/>
        <end position="168"/>
    </location>
</feature>
<feature type="compositionally biased region" description="Basic and acidic residues" evidence="1">
    <location>
        <begin position="157"/>
        <end position="166"/>
    </location>
</feature>
<dbReference type="EMBL" id="WKFB01000771">
    <property type="protein sequence ID" value="KAF6718159.1"/>
    <property type="molecule type" value="Genomic_DNA"/>
</dbReference>
<organism evidence="2 3">
    <name type="scientific">Oryzias melastigma</name>
    <name type="common">Marine medaka</name>
    <dbReference type="NCBI Taxonomy" id="30732"/>
    <lineage>
        <taxon>Eukaryota</taxon>
        <taxon>Metazoa</taxon>
        <taxon>Chordata</taxon>
        <taxon>Craniata</taxon>
        <taxon>Vertebrata</taxon>
        <taxon>Euteleostomi</taxon>
        <taxon>Actinopterygii</taxon>
        <taxon>Neopterygii</taxon>
        <taxon>Teleostei</taxon>
        <taxon>Neoteleostei</taxon>
        <taxon>Acanthomorphata</taxon>
        <taxon>Ovalentaria</taxon>
        <taxon>Atherinomorphae</taxon>
        <taxon>Beloniformes</taxon>
        <taxon>Adrianichthyidae</taxon>
        <taxon>Oryziinae</taxon>
        <taxon>Oryzias</taxon>
    </lineage>
</organism>
<dbReference type="Proteomes" id="UP000646548">
    <property type="component" value="Unassembled WGS sequence"/>
</dbReference>
<evidence type="ECO:0000313" key="3">
    <source>
        <dbReference type="Proteomes" id="UP000646548"/>
    </source>
</evidence>
<sequence>MLDPTPPCVPPAAPPPCPLCVYGPGQQQRAQHGEPPWMRLTLLSLPLCVFLRRPINHRSAARRAAASCSAAELTDKDGRSASSPQHKQEEGEGEVTPVKEKKEERRIHAGSASAELHLRLVLSSAPTHLLDGGGGRSSSHIRAAAGAAGARGRMTHQKVEREEQGGRPRLLSLALAVVRGEDSCCPPSTPTSH</sequence>
<feature type="compositionally biased region" description="Basic and acidic residues" evidence="1">
    <location>
        <begin position="97"/>
        <end position="107"/>
    </location>
</feature>